<evidence type="ECO:0000313" key="5">
    <source>
        <dbReference type="Proteomes" id="UP000235672"/>
    </source>
</evidence>
<feature type="compositionally biased region" description="Low complexity" evidence="1">
    <location>
        <begin position="695"/>
        <end position="707"/>
    </location>
</feature>
<reference evidence="4 5" key="1">
    <citation type="submission" date="2016-05" db="EMBL/GenBank/DDBJ databases">
        <title>A degradative enzymes factory behind the ericoid mycorrhizal symbiosis.</title>
        <authorList>
            <consortium name="DOE Joint Genome Institute"/>
            <person name="Martino E."/>
            <person name="Morin E."/>
            <person name="Grelet G."/>
            <person name="Kuo A."/>
            <person name="Kohler A."/>
            <person name="Daghino S."/>
            <person name="Barry K."/>
            <person name="Choi C."/>
            <person name="Cichocki N."/>
            <person name="Clum A."/>
            <person name="Copeland A."/>
            <person name="Hainaut M."/>
            <person name="Haridas S."/>
            <person name="Labutti K."/>
            <person name="Lindquist E."/>
            <person name="Lipzen A."/>
            <person name="Khouja H.-R."/>
            <person name="Murat C."/>
            <person name="Ohm R."/>
            <person name="Olson A."/>
            <person name="Spatafora J."/>
            <person name="Veneault-Fourrey C."/>
            <person name="Henrissat B."/>
            <person name="Grigoriev I."/>
            <person name="Martin F."/>
            <person name="Perotto S."/>
        </authorList>
    </citation>
    <scope>NUCLEOTIDE SEQUENCE [LARGE SCALE GENOMIC DNA]</scope>
    <source>
        <strain evidence="4 5">UAMH 7357</strain>
    </source>
</reference>
<feature type="region of interest" description="Disordered" evidence="1">
    <location>
        <begin position="906"/>
        <end position="926"/>
    </location>
</feature>
<dbReference type="AlphaFoldDB" id="A0A2J6QHY0"/>
<feature type="compositionally biased region" description="Low complexity" evidence="1">
    <location>
        <begin position="641"/>
        <end position="655"/>
    </location>
</feature>
<feature type="region of interest" description="Disordered" evidence="1">
    <location>
        <begin position="538"/>
        <end position="571"/>
    </location>
</feature>
<feature type="compositionally biased region" description="Basic and acidic residues" evidence="1">
    <location>
        <begin position="1042"/>
        <end position="1051"/>
    </location>
</feature>
<dbReference type="EMBL" id="KZ613469">
    <property type="protein sequence ID" value="PMD25859.1"/>
    <property type="molecule type" value="Genomic_DNA"/>
</dbReference>
<evidence type="ECO:0000256" key="1">
    <source>
        <dbReference type="SAM" id="MobiDB-lite"/>
    </source>
</evidence>
<name>A0A2J6QHY0_9HELO</name>
<keyword evidence="2" id="KW-0472">Membrane</keyword>
<keyword evidence="3" id="KW-0732">Signal</keyword>
<keyword evidence="5" id="KW-1185">Reference proteome</keyword>
<feature type="chain" id="PRO_5014327130" description="Ig-like domain-containing protein" evidence="3">
    <location>
        <begin position="22"/>
        <end position="1083"/>
    </location>
</feature>
<feature type="region of interest" description="Disordered" evidence="1">
    <location>
        <begin position="633"/>
        <end position="655"/>
    </location>
</feature>
<feature type="compositionally biased region" description="Low complexity" evidence="1">
    <location>
        <begin position="729"/>
        <end position="752"/>
    </location>
</feature>
<dbReference type="Proteomes" id="UP000235672">
    <property type="component" value="Unassembled WGS sequence"/>
</dbReference>
<feature type="compositionally biased region" description="Polar residues" evidence="1">
    <location>
        <begin position="544"/>
        <end position="561"/>
    </location>
</feature>
<protein>
    <recommendedName>
        <fullName evidence="6">Ig-like domain-containing protein</fullName>
    </recommendedName>
</protein>
<feature type="region of interest" description="Disordered" evidence="1">
    <location>
        <begin position="852"/>
        <end position="875"/>
    </location>
</feature>
<keyword evidence="2" id="KW-1133">Transmembrane helix</keyword>
<dbReference type="OrthoDB" id="10664613at2759"/>
<evidence type="ECO:0000256" key="3">
    <source>
        <dbReference type="SAM" id="SignalP"/>
    </source>
</evidence>
<evidence type="ECO:0000313" key="4">
    <source>
        <dbReference type="EMBL" id="PMD25859.1"/>
    </source>
</evidence>
<feature type="compositionally biased region" description="Low complexity" evidence="1">
    <location>
        <begin position="906"/>
        <end position="917"/>
    </location>
</feature>
<feature type="transmembrane region" description="Helical" evidence="2">
    <location>
        <begin position="1010"/>
        <end position="1031"/>
    </location>
</feature>
<accession>A0A2J6QHY0</accession>
<feature type="region of interest" description="Disordered" evidence="1">
    <location>
        <begin position="688"/>
        <end position="752"/>
    </location>
</feature>
<feature type="region of interest" description="Disordered" evidence="1">
    <location>
        <begin position="1042"/>
        <end position="1062"/>
    </location>
</feature>
<evidence type="ECO:0008006" key="6">
    <source>
        <dbReference type="Google" id="ProtNLM"/>
    </source>
</evidence>
<feature type="signal peptide" evidence="3">
    <location>
        <begin position="1"/>
        <end position="21"/>
    </location>
</feature>
<proteinExistence type="predicted"/>
<feature type="compositionally biased region" description="Low complexity" evidence="1">
    <location>
        <begin position="852"/>
        <end position="870"/>
    </location>
</feature>
<keyword evidence="2" id="KW-0812">Transmembrane</keyword>
<evidence type="ECO:0000256" key="2">
    <source>
        <dbReference type="SAM" id="Phobius"/>
    </source>
</evidence>
<sequence length="1083" mass="110834">MIFSVPKIFLFLSLGISFAVANVPASKRYLTRFDESGLTSNSTIRGHAHSLGEIRPVKEGAATASVPAAYGHRYTPGMNRPVVAHATESTADSTPESKILAARITTIETITVTSIPLIFKTVTITRPYSQSIPAPIPLASTTVAAPEVSDLPEYRSITIMLTQQPTVLPRPQTLKGPPTTLPSCNSSAAASDLTPVGCTMASSVTPEPTTTYTWTDSSQGSLRHVRAATTSQPPPWTGNSTPCAGNESFECVVNGSSIITLGPISQILATGAQPTSGAGISGIGNHSQSWTSNSAPCAQNNSFECVVEGSSTITLGLISEILGAATGNPTSGAPVLSSGNHSQNWTSQSTPCVDNKSFECIGTGSGIITLGPIASLNHLRPWTADSSPCAQSKSFECVVNGSSTITLGLIASLTASLLSTMSTNKGWLSTLLEIESLLTSFSTAASTTSTRLPNVVSMTSVTSSWGKIPQSAAPSMTVGPSPCPSNTSLECLVQGTSTFVVGTVGLPLPTPTPVSRTLVPCAQNTILSCLVDGSHTLTVPPGPSNQTISSNFPTASATQNPHDPYPYPRASNGSRKSNVPIFLVLLCSLLSIVTAQGFHGRSEGADPPKTSTSINYGPLVSSLNAIAASATGEPDGNWGIGPPSATTSTPTPTLTPYGGGTPASIATGFTAPLNPTFAGASLEKTTVAAPTHADSGSSPSSPSESLSNIIVPVTGSGTEAPVITSSQGPASSTTLITTTSAPLTPSKSPTSGSSKLKIPFFFLLLSHLASLALAVGTATNPSPRVLIGSVFTSASASFPTSFCSCIQSKSTMASASSLLSLSESTFFSAPATSGYSATPAKSTTFTITAAQTGTTPSSGSSVSAAPSGSTPNPPTVCSSNTTLMCIVQGSSTFTVSTLQPQTTLTTTPSLVTATTGPLPSPPSPSNPAKSLAFPTFKLPFLLSFLGTLLSLINDAAAAANDFPIPSDYSGAGMKVHRQTTSQEFPIPSDYTGAGVIKHHPEITSQGLKTIATATPVLVVCFACAVATLYSLGTGRQKIKLKHEENENETEKTGTGGDSGSVEYLETEIVPEGEKVRLFEESES</sequence>
<organism evidence="4 5">
    <name type="scientific">Hyaloscypha hepaticicola</name>
    <dbReference type="NCBI Taxonomy" id="2082293"/>
    <lineage>
        <taxon>Eukaryota</taxon>
        <taxon>Fungi</taxon>
        <taxon>Dikarya</taxon>
        <taxon>Ascomycota</taxon>
        <taxon>Pezizomycotina</taxon>
        <taxon>Leotiomycetes</taxon>
        <taxon>Helotiales</taxon>
        <taxon>Hyaloscyphaceae</taxon>
        <taxon>Hyaloscypha</taxon>
    </lineage>
</organism>
<gene>
    <name evidence="4" type="ORF">NA56DRAFT_685712</name>
</gene>